<dbReference type="Pfam" id="PF13796">
    <property type="entry name" value="Sensor"/>
    <property type="match status" value="1"/>
</dbReference>
<keyword evidence="8" id="KW-0902">Two-component regulatory system</keyword>
<evidence type="ECO:0000256" key="8">
    <source>
        <dbReference type="ARBA" id="ARBA00023012"/>
    </source>
</evidence>
<keyword evidence="7" id="KW-0067">ATP-binding</keyword>
<feature type="region of interest" description="Disordered" evidence="9">
    <location>
        <begin position="424"/>
        <end position="448"/>
    </location>
</feature>
<keyword evidence="4" id="KW-0808">Transferase</keyword>
<gene>
    <name evidence="12" type="ORF">J2Y69_000606</name>
</gene>
<keyword evidence="5" id="KW-0547">Nucleotide-binding</keyword>
<dbReference type="PANTHER" id="PTHR24421:SF10">
    <property type="entry name" value="NITRATE_NITRITE SENSOR PROTEIN NARQ"/>
    <property type="match status" value="1"/>
</dbReference>
<sequence>MTSRRIDGPAPLPAENVAQALMRPPWRVLFSRWPWLALGYTALSAVIAALFLLPSIVLFVLLPLWAILCGMIERLRLRMLGFPRQPSGHVRVGRDQRHNWLNVRLTEPATWRELLVLLLDIAVGAVALVTLFFEALALIAVVAVPIAMVSQWEGRARLFGDTWIRMTPADWWKPALIALGLLVIAAYLNMLLAAGQAVAVRWLLAPRDAEIDQRVERLTRSRAAIVAAHEEERRRIERDLHDGVQQELVVLASRLAVLELELGALGSEGEPARAALAATQDQAERAASILRDTVRGIHPAVLTDHGLGAALDELAGRAAVPVRILGEGLERAGAAEEAAAYFLVTEALTNVAKHTDASRVTITARTAGGALVVDVVDDGRGGADPEQGTGLAGLAARAAALEGTLEIVSPPGGPTRLVLTLPATRRVAESPPETADDEEASRHADPVR</sequence>
<feature type="transmembrane region" description="Helical" evidence="10">
    <location>
        <begin position="114"/>
        <end position="147"/>
    </location>
</feature>
<keyword evidence="3" id="KW-0597">Phosphoprotein</keyword>
<dbReference type="EC" id="2.7.13.3" evidence="2"/>
<dbReference type="InterPro" id="IPR011712">
    <property type="entry name" value="Sig_transdc_His_kin_sub3_dim/P"/>
</dbReference>
<evidence type="ECO:0000313" key="12">
    <source>
        <dbReference type="EMBL" id="MDR6866021.1"/>
    </source>
</evidence>
<evidence type="ECO:0000256" key="6">
    <source>
        <dbReference type="ARBA" id="ARBA00022777"/>
    </source>
</evidence>
<comment type="caution">
    <text evidence="12">The sequence shown here is derived from an EMBL/GenBank/DDBJ whole genome shotgun (WGS) entry which is preliminary data.</text>
</comment>
<protein>
    <recommendedName>
        <fullName evidence="2">histidine kinase</fullName>
        <ecNumber evidence="2">2.7.13.3</ecNumber>
    </recommendedName>
</protein>
<evidence type="ECO:0000313" key="13">
    <source>
        <dbReference type="Proteomes" id="UP001259347"/>
    </source>
</evidence>
<dbReference type="Gene3D" id="3.30.565.10">
    <property type="entry name" value="Histidine kinase-like ATPase, C-terminal domain"/>
    <property type="match status" value="1"/>
</dbReference>
<dbReference type="Pfam" id="PF07730">
    <property type="entry name" value="HisKA_3"/>
    <property type="match status" value="1"/>
</dbReference>
<evidence type="ECO:0000256" key="3">
    <source>
        <dbReference type="ARBA" id="ARBA00022553"/>
    </source>
</evidence>
<dbReference type="InterPro" id="IPR036890">
    <property type="entry name" value="HATPase_C_sf"/>
</dbReference>
<dbReference type="SMART" id="SM00387">
    <property type="entry name" value="HATPase_c"/>
    <property type="match status" value="1"/>
</dbReference>
<evidence type="ECO:0000256" key="9">
    <source>
        <dbReference type="SAM" id="MobiDB-lite"/>
    </source>
</evidence>
<evidence type="ECO:0000256" key="2">
    <source>
        <dbReference type="ARBA" id="ARBA00012438"/>
    </source>
</evidence>
<feature type="domain" description="Histidine kinase/HSP90-like ATPase" evidence="11">
    <location>
        <begin position="335"/>
        <end position="425"/>
    </location>
</feature>
<dbReference type="GO" id="GO:0016301">
    <property type="term" value="F:kinase activity"/>
    <property type="evidence" value="ECO:0007669"/>
    <property type="project" value="UniProtKB-KW"/>
</dbReference>
<dbReference type="Proteomes" id="UP001259347">
    <property type="component" value="Unassembled WGS sequence"/>
</dbReference>
<comment type="catalytic activity">
    <reaction evidence="1">
        <text>ATP + protein L-histidine = ADP + protein N-phospho-L-histidine.</text>
        <dbReference type="EC" id="2.7.13.3"/>
    </reaction>
</comment>
<proteinExistence type="predicted"/>
<accession>A0ABU1S8S8</accession>
<evidence type="ECO:0000256" key="4">
    <source>
        <dbReference type="ARBA" id="ARBA00022679"/>
    </source>
</evidence>
<reference evidence="12 13" key="1">
    <citation type="submission" date="2023-07" db="EMBL/GenBank/DDBJ databases">
        <title>Sorghum-associated microbial communities from plants grown in Nebraska, USA.</title>
        <authorList>
            <person name="Schachtman D."/>
        </authorList>
    </citation>
    <scope>NUCLEOTIDE SEQUENCE [LARGE SCALE GENOMIC DNA]</scope>
    <source>
        <strain evidence="12 13">2980</strain>
    </source>
</reference>
<dbReference type="SUPFAM" id="SSF55874">
    <property type="entry name" value="ATPase domain of HSP90 chaperone/DNA topoisomerase II/histidine kinase"/>
    <property type="match status" value="1"/>
</dbReference>
<feature type="transmembrane region" description="Helical" evidence="10">
    <location>
        <begin position="35"/>
        <end position="68"/>
    </location>
</feature>
<dbReference type="RefSeq" id="WP_310017405.1">
    <property type="nucleotide sequence ID" value="NZ_JAVDUM010000002.1"/>
</dbReference>
<evidence type="ECO:0000256" key="5">
    <source>
        <dbReference type="ARBA" id="ARBA00022741"/>
    </source>
</evidence>
<keyword evidence="13" id="KW-1185">Reference proteome</keyword>
<evidence type="ECO:0000259" key="11">
    <source>
        <dbReference type="SMART" id="SM00387"/>
    </source>
</evidence>
<evidence type="ECO:0000256" key="10">
    <source>
        <dbReference type="SAM" id="Phobius"/>
    </source>
</evidence>
<keyword evidence="10" id="KW-1133">Transmembrane helix</keyword>
<keyword evidence="10" id="KW-0812">Transmembrane</keyword>
<evidence type="ECO:0000256" key="1">
    <source>
        <dbReference type="ARBA" id="ARBA00000085"/>
    </source>
</evidence>
<keyword evidence="6 12" id="KW-0418">Kinase</keyword>
<dbReference type="InterPro" id="IPR050482">
    <property type="entry name" value="Sensor_HK_TwoCompSys"/>
</dbReference>
<dbReference type="InterPro" id="IPR025828">
    <property type="entry name" value="Put_sensor_dom"/>
</dbReference>
<dbReference type="EMBL" id="JAVDUM010000002">
    <property type="protein sequence ID" value="MDR6866021.1"/>
    <property type="molecule type" value="Genomic_DNA"/>
</dbReference>
<dbReference type="InterPro" id="IPR003594">
    <property type="entry name" value="HATPase_dom"/>
</dbReference>
<name>A0ABU1S8S8_9MICO</name>
<feature type="transmembrane region" description="Helical" evidence="10">
    <location>
        <begin position="175"/>
        <end position="204"/>
    </location>
</feature>
<dbReference type="Gene3D" id="1.20.5.1930">
    <property type="match status" value="1"/>
</dbReference>
<dbReference type="Pfam" id="PF02518">
    <property type="entry name" value="HATPase_c"/>
    <property type="match status" value="1"/>
</dbReference>
<evidence type="ECO:0000256" key="7">
    <source>
        <dbReference type="ARBA" id="ARBA00022840"/>
    </source>
</evidence>
<dbReference type="PANTHER" id="PTHR24421">
    <property type="entry name" value="NITRATE/NITRITE SENSOR PROTEIN NARX-RELATED"/>
    <property type="match status" value="1"/>
</dbReference>
<keyword evidence="10" id="KW-0472">Membrane</keyword>
<organism evidence="12 13">
    <name type="scientific">Microbacterium resistens</name>
    <dbReference type="NCBI Taxonomy" id="156977"/>
    <lineage>
        <taxon>Bacteria</taxon>
        <taxon>Bacillati</taxon>
        <taxon>Actinomycetota</taxon>
        <taxon>Actinomycetes</taxon>
        <taxon>Micrococcales</taxon>
        <taxon>Microbacteriaceae</taxon>
        <taxon>Microbacterium</taxon>
    </lineage>
</organism>